<dbReference type="AlphaFoldDB" id="A0AA38IW00"/>
<proteinExistence type="predicted"/>
<organism evidence="1 2">
    <name type="scientific">Zophobas morio</name>
    <dbReference type="NCBI Taxonomy" id="2755281"/>
    <lineage>
        <taxon>Eukaryota</taxon>
        <taxon>Metazoa</taxon>
        <taxon>Ecdysozoa</taxon>
        <taxon>Arthropoda</taxon>
        <taxon>Hexapoda</taxon>
        <taxon>Insecta</taxon>
        <taxon>Pterygota</taxon>
        <taxon>Neoptera</taxon>
        <taxon>Endopterygota</taxon>
        <taxon>Coleoptera</taxon>
        <taxon>Polyphaga</taxon>
        <taxon>Cucujiformia</taxon>
        <taxon>Tenebrionidae</taxon>
        <taxon>Zophobas</taxon>
    </lineage>
</organism>
<reference evidence="1" key="1">
    <citation type="journal article" date="2023" name="G3 (Bethesda)">
        <title>Whole genome assemblies of Zophobas morio and Tenebrio molitor.</title>
        <authorList>
            <person name="Kaur S."/>
            <person name="Stinson S.A."/>
            <person name="diCenzo G.C."/>
        </authorList>
    </citation>
    <scope>NUCLEOTIDE SEQUENCE</scope>
    <source>
        <strain evidence="1">QUZm001</strain>
    </source>
</reference>
<evidence type="ECO:0000313" key="2">
    <source>
        <dbReference type="Proteomes" id="UP001168821"/>
    </source>
</evidence>
<dbReference type="Proteomes" id="UP001168821">
    <property type="component" value="Unassembled WGS sequence"/>
</dbReference>
<evidence type="ECO:0000313" key="1">
    <source>
        <dbReference type="EMBL" id="KAJ3662688.1"/>
    </source>
</evidence>
<sequence length="203" mass="24578">MDSDSSSYCETTYSEDQRIEKALLEEKRIRALRAAEEDQARRKLFENYAKEDLPIFKLPGIKFHTFRHLKIKFSFEPSKITAFVNKNVKFFISLKYNGKYWRVKRSSFPLTCNRKIYPVFNDQYFIVDDENILTAITKMYQFLVEWKDNEEEFRLEKYERYKKGEEDVELDSDDEQLFLSQNERVALYQKRIKVLKRMLPPKT</sequence>
<gene>
    <name evidence="1" type="ORF">Zmor_007023</name>
</gene>
<dbReference type="EMBL" id="JALNTZ010000002">
    <property type="protein sequence ID" value="KAJ3662688.1"/>
    <property type="molecule type" value="Genomic_DNA"/>
</dbReference>
<name>A0AA38IW00_9CUCU</name>
<accession>A0AA38IW00</accession>
<comment type="caution">
    <text evidence="1">The sequence shown here is derived from an EMBL/GenBank/DDBJ whole genome shotgun (WGS) entry which is preliminary data.</text>
</comment>
<keyword evidence="2" id="KW-1185">Reference proteome</keyword>
<protein>
    <submittedName>
        <fullName evidence="1">Uncharacterized protein</fullName>
    </submittedName>
</protein>